<protein>
    <submittedName>
        <fullName evidence="2">Uncharacterized protein</fullName>
    </submittedName>
</protein>
<accession>A0A9D4LSW5</accession>
<proteinExistence type="predicted"/>
<feature type="compositionally biased region" description="Polar residues" evidence="1">
    <location>
        <begin position="551"/>
        <end position="562"/>
    </location>
</feature>
<feature type="compositionally biased region" description="Basic and acidic residues" evidence="1">
    <location>
        <begin position="540"/>
        <end position="550"/>
    </location>
</feature>
<reference evidence="2" key="1">
    <citation type="journal article" date="2019" name="bioRxiv">
        <title>The Genome of the Zebra Mussel, Dreissena polymorpha: A Resource for Invasive Species Research.</title>
        <authorList>
            <person name="McCartney M.A."/>
            <person name="Auch B."/>
            <person name="Kono T."/>
            <person name="Mallez S."/>
            <person name="Zhang Y."/>
            <person name="Obille A."/>
            <person name="Becker A."/>
            <person name="Abrahante J.E."/>
            <person name="Garbe J."/>
            <person name="Badalamenti J.P."/>
            <person name="Herman A."/>
            <person name="Mangelson H."/>
            <person name="Liachko I."/>
            <person name="Sullivan S."/>
            <person name="Sone E.D."/>
            <person name="Koren S."/>
            <person name="Silverstein K.A.T."/>
            <person name="Beckman K.B."/>
            <person name="Gohl D.M."/>
        </authorList>
    </citation>
    <scope>NUCLEOTIDE SEQUENCE</scope>
    <source>
        <strain evidence="2">Duluth1</strain>
        <tissue evidence="2">Whole animal</tissue>
    </source>
</reference>
<feature type="region of interest" description="Disordered" evidence="1">
    <location>
        <begin position="540"/>
        <end position="562"/>
    </location>
</feature>
<feature type="compositionally biased region" description="Polar residues" evidence="1">
    <location>
        <begin position="929"/>
        <end position="942"/>
    </location>
</feature>
<evidence type="ECO:0000256" key="1">
    <source>
        <dbReference type="SAM" id="MobiDB-lite"/>
    </source>
</evidence>
<dbReference type="EMBL" id="JAIWYP010000002">
    <property type="protein sequence ID" value="KAH3864098.1"/>
    <property type="molecule type" value="Genomic_DNA"/>
</dbReference>
<comment type="caution">
    <text evidence="2">The sequence shown here is derived from an EMBL/GenBank/DDBJ whole genome shotgun (WGS) entry which is preliminary data.</text>
</comment>
<evidence type="ECO:0000313" key="3">
    <source>
        <dbReference type="Proteomes" id="UP000828390"/>
    </source>
</evidence>
<feature type="region of interest" description="Disordered" evidence="1">
    <location>
        <begin position="928"/>
        <end position="962"/>
    </location>
</feature>
<evidence type="ECO:0000313" key="2">
    <source>
        <dbReference type="EMBL" id="KAH3864098.1"/>
    </source>
</evidence>
<feature type="region of interest" description="Disordered" evidence="1">
    <location>
        <begin position="449"/>
        <end position="469"/>
    </location>
</feature>
<dbReference type="AlphaFoldDB" id="A0A9D4LSW5"/>
<reference evidence="2" key="2">
    <citation type="submission" date="2020-11" db="EMBL/GenBank/DDBJ databases">
        <authorList>
            <person name="McCartney M.A."/>
            <person name="Auch B."/>
            <person name="Kono T."/>
            <person name="Mallez S."/>
            <person name="Becker A."/>
            <person name="Gohl D.M."/>
            <person name="Silverstein K.A.T."/>
            <person name="Koren S."/>
            <person name="Bechman K.B."/>
            <person name="Herman A."/>
            <person name="Abrahante J.E."/>
            <person name="Garbe J."/>
        </authorList>
    </citation>
    <scope>NUCLEOTIDE SEQUENCE</scope>
    <source>
        <strain evidence="2">Duluth1</strain>
        <tissue evidence="2">Whole animal</tissue>
    </source>
</reference>
<dbReference type="Proteomes" id="UP000828390">
    <property type="component" value="Unassembled WGS sequence"/>
</dbReference>
<sequence>MEFIKALLRKDKADNAYRFPERNCLSPVITTSTTTTITTTTTPTPVNTPSLWEMLLKILQSELDTRTSTTTTIAPTTTTTIPTTTEMPIWKLLLEKLQGILPTTATSITVTGGTIAQVSPTQTLSATTPSLGYDQSTAFIYLETTNTSEFDNLTFENKTEASATFDNITEFSLNGHHTPISFEAMSVTPANGVPDLLSTVSQLTNNSDAYTVTITNNVPDQTVATETMSVTENSIQLNANILDSTTINHSSAENVTEVLNTITEINDLKTNISSEGANVNVTYISDTVLYGNASTNSTENVFSTLNVINGTNATELGNLRSNAEYGELEMNTTIINLTDSMSETFPFTPGIENTTVDNRSAEPVLMTRNASFFETETENATIYNQWIEINATGATGVINNHSFNLNGVMDSSDISLNASDTLETFISYTSLSNNTFLNTTDNLFWNETTSDLTTSDRPTDTENSTSSYDLATNLTNGAQETINEVENSTSMNSMATNLTTVAQETKNETQKQNEILPIFTFMQQKVLADMIKAIEKELASRKGEQEDKANKSSSEQVTTDNFLSITQTMTENKRHINYEMSTPSTLFEGTTSVVDNIYSTLETPVNTHRQMQEQEVTNVVNSYSGATQVPNPIARSATVPIPFDKMFGLFPNTGQDRSNLPTTKAYDWSITTPINTTPPPPASTQLPNMIVQLMERIGYTPMAPTAQSDVIGSEQSEIESLLQIMNSDPQSRRRQAVYGLLSSKESNQNGNRDVNLNSFKSKSSGYTTITTNPIVFGKGSKEIVNNRTPSSTVTSDRNDTIKSVLRDFHPQPEEMTSAIYLTEDVTSAILVTEGVTSATELTAEIQSTIKNESTKTLESMPSAISNQSVWQQNNKESSTEIHLGFVTSSIGKAKQRVQSISTSRPEEATKAVTMETTYDMKAQGRAIATTPSSLSGTNVNQRSSEKPSTRLRNNQVNYKRYS</sequence>
<feature type="compositionally biased region" description="Polar residues" evidence="1">
    <location>
        <begin position="950"/>
        <end position="962"/>
    </location>
</feature>
<gene>
    <name evidence="2" type="ORF">DPMN_027112</name>
</gene>
<keyword evidence="3" id="KW-1185">Reference proteome</keyword>
<name>A0A9D4LSW5_DREPO</name>
<organism evidence="2 3">
    <name type="scientific">Dreissena polymorpha</name>
    <name type="common">Zebra mussel</name>
    <name type="synonym">Mytilus polymorpha</name>
    <dbReference type="NCBI Taxonomy" id="45954"/>
    <lineage>
        <taxon>Eukaryota</taxon>
        <taxon>Metazoa</taxon>
        <taxon>Spiralia</taxon>
        <taxon>Lophotrochozoa</taxon>
        <taxon>Mollusca</taxon>
        <taxon>Bivalvia</taxon>
        <taxon>Autobranchia</taxon>
        <taxon>Heteroconchia</taxon>
        <taxon>Euheterodonta</taxon>
        <taxon>Imparidentia</taxon>
        <taxon>Neoheterodontei</taxon>
        <taxon>Myida</taxon>
        <taxon>Dreissenoidea</taxon>
        <taxon>Dreissenidae</taxon>
        <taxon>Dreissena</taxon>
    </lineage>
</organism>